<keyword evidence="2" id="KW-0472">Membrane</keyword>
<name>A0A0W0TNX5_9GAMM</name>
<evidence type="ECO:0000256" key="1">
    <source>
        <dbReference type="SAM" id="MobiDB-lite"/>
    </source>
</evidence>
<feature type="transmembrane region" description="Helical" evidence="2">
    <location>
        <begin position="12"/>
        <end position="30"/>
    </location>
</feature>
<protein>
    <submittedName>
        <fullName evidence="3">Uncharacterized protein</fullName>
    </submittedName>
</protein>
<dbReference type="Proteomes" id="UP000054785">
    <property type="component" value="Unassembled WGS sequence"/>
</dbReference>
<dbReference type="PATRIC" id="fig|45065.4.peg.2120"/>
<proteinExistence type="predicted"/>
<feature type="transmembrane region" description="Helical" evidence="2">
    <location>
        <begin position="65"/>
        <end position="87"/>
    </location>
</feature>
<keyword evidence="2" id="KW-0812">Transmembrane</keyword>
<feature type="region of interest" description="Disordered" evidence="1">
    <location>
        <begin position="105"/>
        <end position="175"/>
    </location>
</feature>
<sequence>MLKFLWNHKGKVALGLLAVAIFAALFVVCWKVPDALPAIMKFKAFGIHPFGFLAGLPVLSQSAVFAAIGTASAALAGVLTFGFYKAIEWCCGRCSRSEADKNYARHDRDYKDGQSVSGQHHQRRRQVNPAAPEVHGNPAYGQSFSSTRRAAPVPQPRETDQTALQPGMPVSTFGQ</sequence>
<accession>A0A0W0TNX5</accession>
<dbReference type="AlphaFoldDB" id="A0A0W0TNX5"/>
<evidence type="ECO:0000313" key="4">
    <source>
        <dbReference type="Proteomes" id="UP000054785"/>
    </source>
</evidence>
<evidence type="ECO:0000256" key="2">
    <source>
        <dbReference type="SAM" id="Phobius"/>
    </source>
</evidence>
<comment type="caution">
    <text evidence="3">The sequence shown here is derived from an EMBL/GenBank/DDBJ whole genome shotgun (WGS) entry which is preliminary data.</text>
</comment>
<dbReference type="EMBL" id="LNYC01000072">
    <property type="protein sequence ID" value="KTC97291.1"/>
    <property type="molecule type" value="Genomic_DNA"/>
</dbReference>
<gene>
    <name evidence="3" type="ORF">Lgee_1952</name>
</gene>
<evidence type="ECO:0000313" key="3">
    <source>
        <dbReference type="EMBL" id="KTC97291.1"/>
    </source>
</evidence>
<keyword evidence="2" id="KW-1133">Transmembrane helix</keyword>
<organism evidence="3 4">
    <name type="scientific">Legionella geestiana</name>
    <dbReference type="NCBI Taxonomy" id="45065"/>
    <lineage>
        <taxon>Bacteria</taxon>
        <taxon>Pseudomonadati</taxon>
        <taxon>Pseudomonadota</taxon>
        <taxon>Gammaproteobacteria</taxon>
        <taxon>Legionellales</taxon>
        <taxon>Legionellaceae</taxon>
        <taxon>Legionella</taxon>
    </lineage>
</organism>
<reference evidence="3 4" key="1">
    <citation type="submission" date="2015-11" db="EMBL/GenBank/DDBJ databases">
        <title>Genomic analysis of 38 Legionella species identifies large and diverse effector repertoires.</title>
        <authorList>
            <person name="Burstein D."/>
            <person name="Amaro F."/>
            <person name="Zusman T."/>
            <person name="Lifshitz Z."/>
            <person name="Cohen O."/>
            <person name="Gilbert J.A."/>
            <person name="Pupko T."/>
            <person name="Shuman H.A."/>
            <person name="Segal G."/>
        </authorList>
    </citation>
    <scope>NUCLEOTIDE SEQUENCE [LARGE SCALE GENOMIC DNA]</scope>
    <source>
        <strain evidence="3 4">ATCC 49504</strain>
    </source>
</reference>
<dbReference type="RefSeq" id="WP_028385612.1">
    <property type="nucleotide sequence ID" value="NZ_CAAAHN010000002.1"/>
</dbReference>
<keyword evidence="4" id="KW-1185">Reference proteome</keyword>